<organism evidence="1 2">
    <name type="scientific">Shimazuella alba</name>
    <dbReference type="NCBI Taxonomy" id="2690964"/>
    <lineage>
        <taxon>Bacteria</taxon>
        <taxon>Bacillati</taxon>
        <taxon>Bacillota</taxon>
        <taxon>Bacilli</taxon>
        <taxon>Bacillales</taxon>
        <taxon>Thermoactinomycetaceae</taxon>
        <taxon>Shimazuella</taxon>
    </lineage>
</organism>
<comment type="caution">
    <text evidence="1">The sequence shown here is derived from an EMBL/GenBank/DDBJ whole genome shotgun (WGS) entry which is preliminary data.</text>
</comment>
<dbReference type="RefSeq" id="WP_160802515.1">
    <property type="nucleotide sequence ID" value="NZ_WUUL01000012.1"/>
</dbReference>
<sequence>MKIDIFIVLHTTLYAVFGVSEETHQLHSKNIEMILVEKRGIANCI</sequence>
<evidence type="ECO:0000313" key="1">
    <source>
        <dbReference type="EMBL" id="MXQ55162.1"/>
    </source>
</evidence>
<proteinExistence type="predicted"/>
<dbReference type="EMBL" id="WUUL01000012">
    <property type="protein sequence ID" value="MXQ55162.1"/>
    <property type="molecule type" value="Genomic_DNA"/>
</dbReference>
<protein>
    <submittedName>
        <fullName evidence="1">Uncharacterized protein</fullName>
    </submittedName>
</protein>
<evidence type="ECO:0000313" key="2">
    <source>
        <dbReference type="Proteomes" id="UP000430692"/>
    </source>
</evidence>
<keyword evidence="2" id="KW-1185">Reference proteome</keyword>
<gene>
    <name evidence="1" type="ORF">GSM42_15855</name>
</gene>
<dbReference type="AlphaFoldDB" id="A0A6I4W4C8"/>
<accession>A0A6I4W4C8</accession>
<reference evidence="1 2" key="1">
    <citation type="submission" date="2019-12" db="EMBL/GenBank/DDBJ databases">
        <title>Whole-genome analyses of novel actinobacteria.</title>
        <authorList>
            <person name="Sahin N."/>
            <person name="Saygin H."/>
        </authorList>
    </citation>
    <scope>NUCLEOTIDE SEQUENCE [LARGE SCALE GENOMIC DNA]</scope>
    <source>
        <strain evidence="1 2">KC615</strain>
    </source>
</reference>
<dbReference type="Proteomes" id="UP000430692">
    <property type="component" value="Unassembled WGS sequence"/>
</dbReference>
<name>A0A6I4W4C8_9BACL</name>